<name>H2IZX5_RAHAC</name>
<dbReference type="STRING" id="745277.Rahaq2_1199"/>
<reference evidence="2" key="2">
    <citation type="submission" date="2012-01" db="EMBL/GenBank/DDBJ databases">
        <title>Complete sequence of chromosome of Rahnella aquatilis CIP 78.65.</title>
        <authorList>
            <person name="Lucas S."/>
            <person name="Han J."/>
            <person name="Lapidus A."/>
            <person name="Cheng J.-F."/>
            <person name="Goodwin L."/>
            <person name="Pitluck S."/>
            <person name="Peters L."/>
            <person name="Ovchinnikova G."/>
            <person name="Held B."/>
            <person name="Detter J.C."/>
            <person name="Han C."/>
            <person name="Tapia R."/>
            <person name="Land M."/>
            <person name="Hauser L."/>
            <person name="Kyrpides N."/>
            <person name="Ivanova N."/>
            <person name="Pagani I."/>
            <person name="Sobecky P."/>
            <person name="Martinez R."/>
            <person name="Woyke T."/>
        </authorList>
    </citation>
    <scope>NUCLEOTIDE SEQUENCE [LARGE SCALE GENOMIC DNA]</scope>
    <source>
        <strain evidence="2">ATCC 33071 / DSM 4594 / JCM 1683 / NBRC 105701 / NCIMB 13365 / CIP 78.65</strain>
    </source>
</reference>
<sequence length="88" mass="9674">MRSESGPLMSVLGKYDASVFLKSGERITFALLPARLPLLPIRVITQNILNALDNHYQLDMIDVSVIIVRVNSLCSTAGPNPQAARPER</sequence>
<dbReference type="EMBL" id="CP003244">
    <property type="protein sequence ID" value="AEX51083.1"/>
    <property type="molecule type" value="Genomic_DNA"/>
</dbReference>
<reference evidence="1 2" key="1">
    <citation type="journal article" date="2012" name="J. Bacteriol.">
        <title>Complete Genome Sequence of Rahnella aquatilis CIP 78.65.</title>
        <authorList>
            <person name="Martinez R.J."/>
            <person name="Bruce D."/>
            <person name="Detter C."/>
            <person name="Goodwin L.A."/>
            <person name="Han J."/>
            <person name="Han C.S."/>
            <person name="Held B."/>
            <person name="Land M.L."/>
            <person name="Mikhailova N."/>
            <person name="Nolan M."/>
            <person name="Pennacchio L."/>
            <person name="Pitluck S."/>
            <person name="Tapia R."/>
            <person name="Woyke T."/>
            <person name="Sobecky P.A."/>
        </authorList>
    </citation>
    <scope>NUCLEOTIDE SEQUENCE [LARGE SCALE GENOMIC DNA]</scope>
    <source>
        <strain evidence="2">ATCC 33071 / DSM 4594 / JCM 1683 / NBRC 105701 / NCIMB 13365 / CIP 78.65</strain>
    </source>
</reference>
<evidence type="ECO:0000313" key="2">
    <source>
        <dbReference type="Proteomes" id="UP000009010"/>
    </source>
</evidence>
<dbReference type="KEGG" id="raq:Rahaq2_1199"/>
<dbReference type="Proteomes" id="UP000009010">
    <property type="component" value="Chromosome"/>
</dbReference>
<keyword evidence="2" id="KW-1185">Reference proteome</keyword>
<accession>H2IZX5</accession>
<dbReference type="AlphaFoldDB" id="H2IZX5"/>
<protein>
    <submittedName>
        <fullName evidence="1">Uncharacterized protein</fullName>
    </submittedName>
</protein>
<evidence type="ECO:0000313" key="1">
    <source>
        <dbReference type="EMBL" id="AEX51083.1"/>
    </source>
</evidence>
<organism evidence="1 2">
    <name type="scientific">Rahnella aquatilis (strain ATCC 33071 / DSM 4594 / JCM 1683 / NBRC 105701 / NCIMB 13365 / CIP 78.65)</name>
    <dbReference type="NCBI Taxonomy" id="745277"/>
    <lineage>
        <taxon>Bacteria</taxon>
        <taxon>Pseudomonadati</taxon>
        <taxon>Pseudomonadota</taxon>
        <taxon>Gammaproteobacteria</taxon>
        <taxon>Enterobacterales</taxon>
        <taxon>Yersiniaceae</taxon>
        <taxon>Rahnella</taxon>
    </lineage>
</organism>
<gene>
    <name evidence="1" type="ordered locus">Rahaq2_1199</name>
</gene>
<proteinExistence type="predicted"/>
<dbReference type="HOGENOM" id="CLU_2466753_0_0_6"/>